<organism evidence="2 3">
    <name type="scientific">Ferrimonas pelagia</name>
    <dbReference type="NCBI Taxonomy" id="1177826"/>
    <lineage>
        <taxon>Bacteria</taxon>
        <taxon>Pseudomonadati</taxon>
        <taxon>Pseudomonadota</taxon>
        <taxon>Gammaproteobacteria</taxon>
        <taxon>Alteromonadales</taxon>
        <taxon>Ferrimonadaceae</taxon>
        <taxon>Ferrimonas</taxon>
    </lineage>
</organism>
<dbReference type="Gene3D" id="1.10.3480.10">
    <property type="entry name" value="TorD-like"/>
    <property type="match status" value="1"/>
</dbReference>
<dbReference type="PANTHER" id="PTHR34227">
    <property type="entry name" value="CHAPERONE PROTEIN YCDY"/>
    <property type="match status" value="1"/>
</dbReference>
<reference evidence="3" key="1">
    <citation type="journal article" date="2019" name="Int. J. Syst. Evol. Microbiol.">
        <title>The Global Catalogue of Microorganisms (GCM) 10K type strain sequencing project: providing services to taxonomists for standard genome sequencing and annotation.</title>
        <authorList>
            <consortium name="The Broad Institute Genomics Platform"/>
            <consortium name="The Broad Institute Genome Sequencing Center for Infectious Disease"/>
            <person name="Wu L."/>
            <person name="Ma J."/>
        </authorList>
    </citation>
    <scope>NUCLEOTIDE SEQUENCE [LARGE SCALE GENOMIC DNA]</scope>
    <source>
        <strain evidence="3">JCM 18401</strain>
    </source>
</reference>
<dbReference type="Pfam" id="PF02613">
    <property type="entry name" value="Nitrate_red_del"/>
    <property type="match status" value="1"/>
</dbReference>
<evidence type="ECO:0000313" key="3">
    <source>
        <dbReference type="Proteomes" id="UP001499988"/>
    </source>
</evidence>
<sequence>MDSELRANLQAAAQVLYHALYREPKLDFLRTLQGAGAARSWPDYAQNATQKQALVQLERALSQPTEALLAQLKPDFAALFIGPGPLKAIPWGSPYLHEKRLLCGPSTQALMQWYRHHGIEVNSDSNEPLDHIGLLLSVIALLVSDPGKDPVLTELLRDHLLPWSGRMLSLMQTQAQTDYYQAIAGLTQALLDTLSNALAITTPEVRLYA</sequence>
<dbReference type="PANTHER" id="PTHR34227:SF13">
    <property type="entry name" value="TAT PROOFREADING CHAPERONE DMSD-RELATED"/>
    <property type="match status" value="1"/>
</dbReference>
<keyword evidence="1" id="KW-0143">Chaperone</keyword>
<dbReference type="InterPro" id="IPR050289">
    <property type="entry name" value="TorD/DmsD_chaperones"/>
</dbReference>
<accession>A0ABP9EBX1</accession>
<dbReference type="InterPro" id="IPR026269">
    <property type="entry name" value="DmsD-type"/>
</dbReference>
<proteinExistence type="predicted"/>
<dbReference type="InterPro" id="IPR020945">
    <property type="entry name" value="DMSO/NO3_reduct_chaperone"/>
</dbReference>
<dbReference type="EMBL" id="BAABJZ010000006">
    <property type="protein sequence ID" value="GAA4874976.1"/>
    <property type="molecule type" value="Genomic_DNA"/>
</dbReference>
<protein>
    <submittedName>
        <fullName evidence="2">Molecular chaperone TorD family protein</fullName>
    </submittedName>
</protein>
<dbReference type="Proteomes" id="UP001499988">
    <property type="component" value="Unassembled WGS sequence"/>
</dbReference>
<keyword evidence="3" id="KW-1185">Reference proteome</keyword>
<dbReference type="RefSeq" id="WP_345333122.1">
    <property type="nucleotide sequence ID" value="NZ_BAABJZ010000006.1"/>
</dbReference>
<name>A0ABP9EBX1_9GAMM</name>
<dbReference type="InterPro" id="IPR036411">
    <property type="entry name" value="TorD-like_sf"/>
</dbReference>
<comment type="caution">
    <text evidence="2">The sequence shown here is derived from an EMBL/GenBank/DDBJ whole genome shotgun (WGS) entry which is preliminary data.</text>
</comment>
<dbReference type="SUPFAM" id="SSF89155">
    <property type="entry name" value="TorD-like"/>
    <property type="match status" value="1"/>
</dbReference>
<evidence type="ECO:0000256" key="1">
    <source>
        <dbReference type="ARBA" id="ARBA00023186"/>
    </source>
</evidence>
<dbReference type="PIRSF" id="PIRSF004690">
    <property type="entry name" value="DmsD"/>
    <property type="match status" value="1"/>
</dbReference>
<gene>
    <name evidence="2" type="ORF">GCM10023333_05210</name>
</gene>
<evidence type="ECO:0000313" key="2">
    <source>
        <dbReference type="EMBL" id="GAA4874976.1"/>
    </source>
</evidence>